<keyword evidence="7" id="KW-1185">Reference proteome</keyword>
<evidence type="ECO:0000259" key="4">
    <source>
        <dbReference type="PROSITE" id="PS51077"/>
    </source>
</evidence>
<dbReference type="InterPro" id="IPR029016">
    <property type="entry name" value="GAF-like_dom_sf"/>
</dbReference>
<keyword evidence="2" id="KW-0238">DNA-binding</keyword>
<proteinExistence type="predicted"/>
<reference evidence="6 7" key="1">
    <citation type="submission" date="2024-10" db="EMBL/GenBank/DDBJ databases">
        <title>The Natural Products Discovery Center: Release of the First 8490 Sequenced Strains for Exploring Actinobacteria Biosynthetic Diversity.</title>
        <authorList>
            <person name="Kalkreuter E."/>
            <person name="Kautsar S.A."/>
            <person name="Yang D."/>
            <person name="Bader C.D."/>
            <person name="Teijaro C.N."/>
            <person name="Fluegel L."/>
            <person name="Davis C.M."/>
            <person name="Simpson J.R."/>
            <person name="Lauterbach L."/>
            <person name="Steele A.D."/>
            <person name="Gui C."/>
            <person name="Meng S."/>
            <person name="Li G."/>
            <person name="Viehrig K."/>
            <person name="Ye F."/>
            <person name="Su P."/>
            <person name="Kiefer A.F."/>
            <person name="Nichols A."/>
            <person name="Cepeda A.J."/>
            <person name="Yan W."/>
            <person name="Fan B."/>
            <person name="Jiang Y."/>
            <person name="Adhikari A."/>
            <person name="Zheng C.-J."/>
            <person name="Schuster L."/>
            <person name="Cowan T.M."/>
            <person name="Smanski M.J."/>
            <person name="Chevrette M.G."/>
            <person name="De Carvalho L.P.S."/>
            <person name="Shen B."/>
        </authorList>
    </citation>
    <scope>NUCLEOTIDE SEQUENCE [LARGE SCALE GENOMIC DNA]</scope>
    <source>
        <strain evidence="6 7">NPDC006488</strain>
    </source>
</reference>
<evidence type="ECO:0000259" key="5">
    <source>
        <dbReference type="PROSITE" id="PS51078"/>
    </source>
</evidence>
<dbReference type="EMBL" id="JBIAHM010000014">
    <property type="protein sequence ID" value="MFE9603691.1"/>
    <property type="molecule type" value="Genomic_DNA"/>
</dbReference>
<dbReference type="Gene3D" id="3.30.450.40">
    <property type="match status" value="1"/>
</dbReference>
<dbReference type="PROSITE" id="PS51078">
    <property type="entry name" value="ICLR_ED"/>
    <property type="match status" value="1"/>
</dbReference>
<dbReference type="InterPro" id="IPR014757">
    <property type="entry name" value="Tscrpt_reg_IclR_C"/>
</dbReference>
<dbReference type="InterPro" id="IPR036388">
    <property type="entry name" value="WH-like_DNA-bd_sf"/>
</dbReference>
<evidence type="ECO:0000313" key="6">
    <source>
        <dbReference type="EMBL" id="MFE9603691.1"/>
    </source>
</evidence>
<evidence type="ECO:0000256" key="1">
    <source>
        <dbReference type="ARBA" id="ARBA00023015"/>
    </source>
</evidence>
<name>A0ABW6MC60_9ACTN</name>
<accession>A0ABW6MC60</accession>
<protein>
    <submittedName>
        <fullName evidence="6">IclR family transcriptional regulator</fullName>
    </submittedName>
</protein>
<sequence length="271" mass="29467">MTVVPIARAVAPAPPPPATGPSLGPDSMNSVLGKVRPILEAFTVDDESLSLADLVRRTGVAKATVHRLCQELVVWGLLERAGCDYRLGLRLFEIGQRVHRQRILREVAQPYMEDLLLATQETIHFAIHDGLDVVYLEKILPHRGLSEESRVAGRLPLYCTATGKAILAFSPAALFGEVVRNGLKPFTRHTITSPGRLRAQVERIREERLATEAEEVRLGYMSMAVPVFGRQNTLAGALSITAPTYRVDAAAHASALRTAGLGIGRALRSAL</sequence>
<keyword evidence="3" id="KW-0804">Transcription</keyword>
<dbReference type="InterPro" id="IPR005471">
    <property type="entry name" value="Tscrpt_reg_IclR_N"/>
</dbReference>
<feature type="domain" description="HTH iclR-type" evidence="4">
    <location>
        <begin position="29"/>
        <end position="89"/>
    </location>
</feature>
<dbReference type="SMART" id="SM00346">
    <property type="entry name" value="HTH_ICLR"/>
    <property type="match status" value="1"/>
</dbReference>
<dbReference type="Pfam" id="PF01614">
    <property type="entry name" value="IclR_C"/>
    <property type="match status" value="1"/>
</dbReference>
<dbReference type="SUPFAM" id="SSF46785">
    <property type="entry name" value="Winged helix' DNA-binding domain"/>
    <property type="match status" value="1"/>
</dbReference>
<dbReference type="InterPro" id="IPR036390">
    <property type="entry name" value="WH_DNA-bd_sf"/>
</dbReference>
<dbReference type="SUPFAM" id="SSF55781">
    <property type="entry name" value="GAF domain-like"/>
    <property type="match status" value="1"/>
</dbReference>
<dbReference type="Gene3D" id="1.10.10.10">
    <property type="entry name" value="Winged helix-like DNA-binding domain superfamily/Winged helix DNA-binding domain"/>
    <property type="match status" value="1"/>
</dbReference>
<dbReference type="PROSITE" id="PS51077">
    <property type="entry name" value="HTH_ICLR"/>
    <property type="match status" value="1"/>
</dbReference>
<evidence type="ECO:0000313" key="7">
    <source>
        <dbReference type="Proteomes" id="UP001601303"/>
    </source>
</evidence>
<dbReference type="Proteomes" id="UP001601303">
    <property type="component" value="Unassembled WGS sequence"/>
</dbReference>
<evidence type="ECO:0000256" key="3">
    <source>
        <dbReference type="ARBA" id="ARBA00023163"/>
    </source>
</evidence>
<comment type="caution">
    <text evidence="6">The sequence shown here is derived from an EMBL/GenBank/DDBJ whole genome shotgun (WGS) entry which is preliminary data.</text>
</comment>
<dbReference type="PANTHER" id="PTHR30136:SF24">
    <property type="entry name" value="HTH-TYPE TRANSCRIPTIONAL REPRESSOR ALLR"/>
    <property type="match status" value="1"/>
</dbReference>
<dbReference type="PANTHER" id="PTHR30136">
    <property type="entry name" value="HELIX-TURN-HELIX TRANSCRIPTIONAL REGULATOR, ICLR FAMILY"/>
    <property type="match status" value="1"/>
</dbReference>
<feature type="domain" description="IclR-ED" evidence="5">
    <location>
        <begin position="90"/>
        <end position="271"/>
    </location>
</feature>
<organism evidence="6 7">
    <name type="scientific">Streptomyces hokutonensis</name>
    <dbReference type="NCBI Taxonomy" id="1306990"/>
    <lineage>
        <taxon>Bacteria</taxon>
        <taxon>Bacillati</taxon>
        <taxon>Actinomycetota</taxon>
        <taxon>Actinomycetes</taxon>
        <taxon>Kitasatosporales</taxon>
        <taxon>Streptomycetaceae</taxon>
        <taxon>Streptomyces</taxon>
    </lineage>
</organism>
<evidence type="ECO:0000256" key="2">
    <source>
        <dbReference type="ARBA" id="ARBA00023125"/>
    </source>
</evidence>
<dbReference type="Pfam" id="PF09339">
    <property type="entry name" value="HTH_IclR"/>
    <property type="match status" value="1"/>
</dbReference>
<keyword evidence="1" id="KW-0805">Transcription regulation</keyword>
<dbReference type="RefSeq" id="WP_262058919.1">
    <property type="nucleotide sequence ID" value="NZ_JBIAHM010000014.1"/>
</dbReference>
<gene>
    <name evidence="6" type="ORF">ACFYNQ_34660</name>
</gene>
<dbReference type="InterPro" id="IPR050707">
    <property type="entry name" value="HTH_MetabolicPath_Reg"/>
</dbReference>